<reference evidence="1" key="1">
    <citation type="submission" date="2013-07" db="EMBL/GenBank/DDBJ databases">
        <title>The genome of Eucalyptus grandis.</title>
        <authorList>
            <person name="Schmutz J."/>
            <person name="Hayes R."/>
            <person name="Myburg A."/>
            <person name="Tuskan G."/>
            <person name="Grattapaglia D."/>
            <person name="Rokhsar D.S."/>
        </authorList>
    </citation>
    <scope>NUCLEOTIDE SEQUENCE</scope>
    <source>
        <tissue evidence="1">Leaf extractions</tissue>
    </source>
</reference>
<evidence type="ECO:0000313" key="1">
    <source>
        <dbReference type="EMBL" id="KCW67537.1"/>
    </source>
</evidence>
<dbReference type="EMBL" id="KK198758">
    <property type="protein sequence ID" value="KCW67537.1"/>
    <property type="molecule type" value="Genomic_DNA"/>
</dbReference>
<organism evidence="1">
    <name type="scientific">Eucalyptus grandis</name>
    <name type="common">Flooded gum</name>
    <dbReference type="NCBI Taxonomy" id="71139"/>
    <lineage>
        <taxon>Eukaryota</taxon>
        <taxon>Viridiplantae</taxon>
        <taxon>Streptophyta</taxon>
        <taxon>Embryophyta</taxon>
        <taxon>Tracheophyta</taxon>
        <taxon>Spermatophyta</taxon>
        <taxon>Magnoliopsida</taxon>
        <taxon>eudicotyledons</taxon>
        <taxon>Gunneridae</taxon>
        <taxon>Pentapetalae</taxon>
        <taxon>rosids</taxon>
        <taxon>malvids</taxon>
        <taxon>Myrtales</taxon>
        <taxon>Myrtaceae</taxon>
        <taxon>Myrtoideae</taxon>
        <taxon>Eucalypteae</taxon>
        <taxon>Eucalyptus</taxon>
    </lineage>
</organism>
<sequence length="90" mass="9999">MAISASSSNGHGWLKLEQIVAMAMSPPQALLWFAPERGVPEWFSYRNVGHFMGVDIPSNDHESSMGHWISPTPGYQFYTSAHQLGPAFFC</sequence>
<accession>A0A059BMT9</accession>
<dbReference type="InParanoid" id="A0A059BMT9"/>
<dbReference type="Gramene" id="KCW67537">
    <property type="protein sequence ID" value="KCW67537"/>
    <property type="gene ID" value="EUGRSUZ_F01286"/>
</dbReference>
<protein>
    <submittedName>
        <fullName evidence="1">Uncharacterized protein</fullName>
    </submittedName>
</protein>
<proteinExistence type="predicted"/>
<gene>
    <name evidence="1" type="ORF">EUGRSUZ_F01286</name>
</gene>
<dbReference type="AlphaFoldDB" id="A0A059BMT9"/>
<name>A0A059BMT9_EUCGR</name>